<feature type="non-terminal residue" evidence="1">
    <location>
        <position position="1"/>
    </location>
</feature>
<dbReference type="AlphaFoldDB" id="A0A0K2TTS2"/>
<reference evidence="1" key="1">
    <citation type="submission" date="2014-05" db="EMBL/GenBank/DDBJ databases">
        <authorList>
            <person name="Chronopoulou M."/>
        </authorList>
    </citation>
    <scope>NUCLEOTIDE SEQUENCE</scope>
    <source>
        <tissue evidence="1">Whole organism</tissue>
    </source>
</reference>
<dbReference type="EMBL" id="HACA01011859">
    <property type="protein sequence ID" value="CDW29220.1"/>
    <property type="molecule type" value="Transcribed_RNA"/>
</dbReference>
<proteinExistence type="predicted"/>
<name>A0A0K2TTS2_LEPSM</name>
<evidence type="ECO:0000313" key="1">
    <source>
        <dbReference type="EMBL" id="CDW29220.1"/>
    </source>
</evidence>
<accession>A0A0K2TTS2</accession>
<feature type="non-terminal residue" evidence="1">
    <location>
        <position position="59"/>
    </location>
</feature>
<protein>
    <submittedName>
        <fullName evidence="1">Uncharacterized protein</fullName>
    </submittedName>
</protein>
<organism evidence="1">
    <name type="scientific">Lepeophtheirus salmonis</name>
    <name type="common">Salmon louse</name>
    <name type="synonym">Caligus salmonis</name>
    <dbReference type="NCBI Taxonomy" id="72036"/>
    <lineage>
        <taxon>Eukaryota</taxon>
        <taxon>Metazoa</taxon>
        <taxon>Ecdysozoa</taxon>
        <taxon>Arthropoda</taxon>
        <taxon>Crustacea</taxon>
        <taxon>Multicrustacea</taxon>
        <taxon>Hexanauplia</taxon>
        <taxon>Copepoda</taxon>
        <taxon>Siphonostomatoida</taxon>
        <taxon>Caligidae</taxon>
        <taxon>Lepeophtheirus</taxon>
    </lineage>
</organism>
<sequence>GRDRQHPSLTRRVTFKRVAIGQKGSLSNKNSKREIGQQTRGKVELLFHSSTLSLCPDAP</sequence>